<feature type="domain" description="C2" evidence="7">
    <location>
        <begin position="501"/>
        <end position="618"/>
    </location>
</feature>
<dbReference type="PROSITE" id="PS50203">
    <property type="entry name" value="CALPAIN_CAT"/>
    <property type="match status" value="1"/>
</dbReference>
<dbReference type="Gene3D" id="3.90.70.10">
    <property type="entry name" value="Cysteine proteinases"/>
    <property type="match status" value="1"/>
</dbReference>
<evidence type="ECO:0000259" key="8">
    <source>
        <dbReference type="PROSITE" id="PS50203"/>
    </source>
</evidence>
<feature type="domain" description="Calpain catalytic" evidence="8">
    <location>
        <begin position="28"/>
        <end position="346"/>
    </location>
</feature>
<dbReference type="SMART" id="SM00230">
    <property type="entry name" value="CysPc"/>
    <property type="match status" value="1"/>
</dbReference>
<keyword evidence="9" id="KW-1185">Reference proteome</keyword>
<dbReference type="Gene3D" id="2.60.120.380">
    <property type="match status" value="1"/>
</dbReference>
<evidence type="ECO:0000256" key="6">
    <source>
        <dbReference type="PROSITE-ProRule" id="PRU00239"/>
    </source>
</evidence>
<dbReference type="InterPro" id="IPR001300">
    <property type="entry name" value="Peptidase_C2_calpain_cat"/>
</dbReference>
<evidence type="ECO:0000256" key="2">
    <source>
        <dbReference type="ARBA" id="ARBA00022670"/>
    </source>
</evidence>
<dbReference type="GO" id="GO:0005737">
    <property type="term" value="C:cytoplasm"/>
    <property type="evidence" value="ECO:0007669"/>
    <property type="project" value="TreeGrafter"/>
</dbReference>
<dbReference type="CDD" id="cd00214">
    <property type="entry name" value="Calpain_III"/>
    <property type="match status" value="1"/>
</dbReference>
<evidence type="ECO:0000256" key="1">
    <source>
        <dbReference type="ARBA" id="ARBA00007623"/>
    </source>
</evidence>
<dbReference type="InterPro" id="IPR000169">
    <property type="entry name" value="Pept_cys_AS"/>
</dbReference>
<dbReference type="GeneID" id="111133509"/>
<dbReference type="PANTHER" id="PTHR10183">
    <property type="entry name" value="CALPAIN"/>
    <property type="match status" value="1"/>
</dbReference>
<dbReference type="GO" id="GO:0006508">
    <property type="term" value="P:proteolysis"/>
    <property type="evidence" value="ECO:0007669"/>
    <property type="project" value="UniProtKB-KW"/>
</dbReference>
<evidence type="ECO:0000256" key="5">
    <source>
        <dbReference type="PIRSR" id="PIRSR622684-1"/>
    </source>
</evidence>
<sequence length="643" mass="73014">MSCFGSIQSYKGQNYSKLKKEAKQKGNLFIDLEFPPDDRSLFYTDAKLAGVVWKRPKQICENPKFFVEGTSSGDVRQGRLGNCWFVAASSCLAIHKEIWHKVIPDAKDQEWDDNNPDNYQGIFHFHFWRFGEWTDVVIDDFLPTINDELIYIHSQTKNEFWSALLEKAYAKLFGCYEALDGGELSEALEDFSGGVSVTLNMVKLNYANDAQERATLFARMQKEAGRKALMAASIPAESSEEMEASTETGLVKGHAYGITAVKNVALEGSGLLSFFKTEKIPMIRLRNPWGQGEWKGSFSDGSAEWQKISKDEREKIGLTFEEDGEFWMSFDDYCKYFKETAICRVVNTSMFSLNKTWHEGLANGAWKTPGRAGGCVNHKETFTKNPQYLFDITESDDEPMFHLLQKTTRNTTGKENNTIGFSIYKVEKNRRCRIHDHTKQMFIESSVFKNSRSIFLQPALKAGRYVAVVCTFDPNIEGQFLFRMYSSSANNFKELKVDKPGMGCLNLCCCCCFGAGVKLVTQVQVLKAEGLERQDVGSGADPYCIVSCEREKVRTKTVDDTVNPEWNESVVFYRRNMRKPIKIQIWNSNVIKDSYLGKHVFTSTADFIDKIHTLELVGRGKNGETKPGKLYVKITQSRNLLAV</sequence>
<dbReference type="Pfam" id="PF01067">
    <property type="entry name" value="Calpain_III"/>
    <property type="match status" value="1"/>
</dbReference>
<dbReference type="InterPro" id="IPR022683">
    <property type="entry name" value="Calpain_III"/>
</dbReference>
<feature type="active site" evidence="5 6">
    <location>
        <position position="254"/>
    </location>
</feature>
<organism evidence="9 10">
    <name type="scientific">Crassostrea virginica</name>
    <name type="common">Eastern oyster</name>
    <dbReference type="NCBI Taxonomy" id="6565"/>
    <lineage>
        <taxon>Eukaryota</taxon>
        <taxon>Metazoa</taxon>
        <taxon>Spiralia</taxon>
        <taxon>Lophotrochozoa</taxon>
        <taxon>Mollusca</taxon>
        <taxon>Bivalvia</taxon>
        <taxon>Autobranchia</taxon>
        <taxon>Pteriomorphia</taxon>
        <taxon>Ostreida</taxon>
        <taxon>Ostreoidea</taxon>
        <taxon>Ostreidae</taxon>
        <taxon>Crassostrea</taxon>
    </lineage>
</organism>
<dbReference type="RefSeq" id="XP_022337679.1">
    <property type="nucleotide sequence ID" value="XM_022481971.1"/>
</dbReference>
<dbReference type="InterPro" id="IPR022682">
    <property type="entry name" value="Calpain_domain_III"/>
</dbReference>
<dbReference type="InterPro" id="IPR033883">
    <property type="entry name" value="C2_III"/>
</dbReference>
<dbReference type="SUPFAM" id="SSF54001">
    <property type="entry name" value="Cysteine proteinases"/>
    <property type="match status" value="1"/>
</dbReference>
<accession>A0A8B8EDD9</accession>
<proteinExistence type="inferred from homology"/>
<dbReference type="InterPro" id="IPR033884">
    <property type="entry name" value="C2_Calpain"/>
</dbReference>
<dbReference type="CDD" id="cd00044">
    <property type="entry name" value="CysPc"/>
    <property type="match status" value="1"/>
</dbReference>
<dbReference type="FunFam" id="3.90.70.10:FF:000001">
    <property type="entry name" value="Calpain-1 catalytic subunit"/>
    <property type="match status" value="1"/>
</dbReference>
<dbReference type="CDD" id="cd04046">
    <property type="entry name" value="C2_Calpain"/>
    <property type="match status" value="1"/>
</dbReference>
<evidence type="ECO:0000313" key="9">
    <source>
        <dbReference type="Proteomes" id="UP000694844"/>
    </source>
</evidence>
<dbReference type="AlphaFoldDB" id="A0A8B8EDD9"/>
<dbReference type="InterPro" id="IPR038765">
    <property type="entry name" value="Papain-like_cys_pep_sf"/>
</dbReference>
<dbReference type="GO" id="GO:0004198">
    <property type="term" value="F:calcium-dependent cysteine-type endopeptidase activity"/>
    <property type="evidence" value="ECO:0007669"/>
    <property type="project" value="InterPro"/>
</dbReference>
<evidence type="ECO:0000256" key="3">
    <source>
        <dbReference type="ARBA" id="ARBA00022801"/>
    </source>
</evidence>
<dbReference type="SMART" id="SM00239">
    <property type="entry name" value="C2"/>
    <property type="match status" value="1"/>
</dbReference>
<dbReference type="Pfam" id="PF00648">
    <property type="entry name" value="Peptidase_C2"/>
    <property type="match status" value="1"/>
</dbReference>
<protein>
    <submittedName>
        <fullName evidence="10">Calpain-5-like</fullName>
    </submittedName>
</protein>
<dbReference type="Gene3D" id="2.60.40.150">
    <property type="entry name" value="C2 domain"/>
    <property type="match status" value="1"/>
</dbReference>
<dbReference type="SUPFAM" id="SSF49562">
    <property type="entry name" value="C2 domain (Calcium/lipid-binding domain, CaLB)"/>
    <property type="match status" value="1"/>
</dbReference>
<dbReference type="SMART" id="SM00720">
    <property type="entry name" value="calpain_III"/>
    <property type="match status" value="1"/>
</dbReference>
<keyword evidence="3 6" id="KW-0378">Hydrolase</keyword>
<dbReference type="KEGG" id="cvn:111133509"/>
<gene>
    <name evidence="10" type="primary">LOC111133509</name>
</gene>
<dbReference type="Pfam" id="PF00168">
    <property type="entry name" value="C2"/>
    <property type="match status" value="1"/>
</dbReference>
<dbReference type="SUPFAM" id="SSF49758">
    <property type="entry name" value="Calpain large subunit, middle domain (domain III)"/>
    <property type="match status" value="1"/>
</dbReference>
<evidence type="ECO:0000259" key="7">
    <source>
        <dbReference type="PROSITE" id="PS50004"/>
    </source>
</evidence>
<dbReference type="InterPro" id="IPR022684">
    <property type="entry name" value="Calpain_cysteine_protease"/>
</dbReference>
<comment type="similarity">
    <text evidence="1">Belongs to the peptidase C2 family.</text>
</comment>
<reference evidence="10" key="1">
    <citation type="submission" date="2025-08" db="UniProtKB">
        <authorList>
            <consortium name="RefSeq"/>
        </authorList>
    </citation>
    <scope>IDENTIFICATION</scope>
    <source>
        <tissue evidence="10">Whole sample</tissue>
    </source>
</reference>
<keyword evidence="2 6" id="KW-0645">Protease</keyword>
<dbReference type="PANTHER" id="PTHR10183:SF379">
    <property type="entry name" value="CALPAIN-5"/>
    <property type="match status" value="1"/>
</dbReference>
<dbReference type="InterPro" id="IPR035892">
    <property type="entry name" value="C2_domain_sf"/>
</dbReference>
<dbReference type="Proteomes" id="UP000694844">
    <property type="component" value="Chromosome 5"/>
</dbReference>
<name>A0A8B8EDD9_CRAVI</name>
<feature type="active site" evidence="5 6">
    <location>
        <position position="83"/>
    </location>
</feature>
<evidence type="ECO:0000256" key="4">
    <source>
        <dbReference type="ARBA" id="ARBA00022807"/>
    </source>
</evidence>
<evidence type="ECO:0000313" key="10">
    <source>
        <dbReference type="RefSeq" id="XP_022337679.1"/>
    </source>
</evidence>
<dbReference type="PROSITE" id="PS00139">
    <property type="entry name" value="THIOL_PROTEASE_CYS"/>
    <property type="match status" value="1"/>
</dbReference>
<dbReference type="InterPro" id="IPR036213">
    <property type="entry name" value="Calpain_III_sf"/>
</dbReference>
<dbReference type="OrthoDB" id="424753at2759"/>
<feature type="active site" evidence="5 6">
    <location>
        <position position="287"/>
    </location>
</feature>
<dbReference type="InterPro" id="IPR000008">
    <property type="entry name" value="C2_dom"/>
</dbReference>
<keyword evidence="4 6" id="KW-0788">Thiol protease</keyword>
<dbReference type="PROSITE" id="PS50004">
    <property type="entry name" value="C2"/>
    <property type="match status" value="1"/>
</dbReference>
<dbReference type="PRINTS" id="PR00704">
    <property type="entry name" value="CALPAIN"/>
</dbReference>